<sequence length="104" mass="11945">MDADAQHRHPRIPQLLQIPFGDVAGVEFHTDSACQYKIFFQLRDDVLQIVQHHGRRSSAEIKTGRLLFAGHSLADQIDFLQQRNLIGIRLRFIVDHFAIRAETA</sequence>
<dbReference type="EMBL" id="VSSQ01033546">
    <property type="protein sequence ID" value="MPM85184.1"/>
    <property type="molecule type" value="Genomic_DNA"/>
</dbReference>
<comment type="caution">
    <text evidence="1">The sequence shown here is derived from an EMBL/GenBank/DDBJ whole genome shotgun (WGS) entry which is preliminary data.</text>
</comment>
<accession>A0A645D765</accession>
<organism evidence="1">
    <name type="scientific">bioreactor metagenome</name>
    <dbReference type="NCBI Taxonomy" id="1076179"/>
    <lineage>
        <taxon>unclassified sequences</taxon>
        <taxon>metagenomes</taxon>
        <taxon>ecological metagenomes</taxon>
    </lineage>
</organism>
<dbReference type="AlphaFoldDB" id="A0A645D765"/>
<gene>
    <name evidence="1" type="ORF">SDC9_132262</name>
</gene>
<proteinExistence type="predicted"/>
<name>A0A645D765_9ZZZZ</name>
<protein>
    <submittedName>
        <fullName evidence="1">Uncharacterized protein</fullName>
    </submittedName>
</protein>
<reference evidence="1" key="1">
    <citation type="submission" date="2019-08" db="EMBL/GenBank/DDBJ databases">
        <authorList>
            <person name="Kucharzyk K."/>
            <person name="Murdoch R.W."/>
            <person name="Higgins S."/>
            <person name="Loffler F."/>
        </authorList>
    </citation>
    <scope>NUCLEOTIDE SEQUENCE</scope>
</reference>
<evidence type="ECO:0000313" key="1">
    <source>
        <dbReference type="EMBL" id="MPM85184.1"/>
    </source>
</evidence>